<evidence type="ECO:0000259" key="18">
    <source>
        <dbReference type="PROSITE" id="PS51469"/>
    </source>
</evidence>
<dbReference type="GO" id="GO:0030003">
    <property type="term" value="P:intracellular monoatomic cation homeostasis"/>
    <property type="evidence" value="ECO:0007669"/>
    <property type="project" value="UniProtKB-ARBA"/>
</dbReference>
<dbReference type="PROSITE" id="PS00108">
    <property type="entry name" value="PROTEIN_KINASE_ST"/>
    <property type="match status" value="1"/>
</dbReference>
<feature type="compositionally biased region" description="Acidic residues" evidence="16">
    <location>
        <begin position="934"/>
        <end position="951"/>
    </location>
</feature>
<feature type="region of interest" description="Disordered" evidence="16">
    <location>
        <begin position="1298"/>
        <end position="1483"/>
    </location>
</feature>
<feature type="compositionally biased region" description="Polar residues" evidence="16">
    <location>
        <begin position="1407"/>
        <end position="1419"/>
    </location>
</feature>
<keyword evidence="5" id="KW-0812">Transmembrane</keyword>
<dbReference type="GO" id="GO:0005737">
    <property type="term" value="C:cytoplasm"/>
    <property type="evidence" value="ECO:0007669"/>
    <property type="project" value="TreeGrafter"/>
</dbReference>
<evidence type="ECO:0000313" key="19">
    <source>
        <dbReference type="EMBL" id="USP75741.1"/>
    </source>
</evidence>
<dbReference type="GO" id="GO:0004674">
    <property type="term" value="F:protein serine/threonine kinase activity"/>
    <property type="evidence" value="ECO:0007669"/>
    <property type="project" value="UniProtKB-KW"/>
</dbReference>
<dbReference type="SUPFAM" id="SSF49785">
    <property type="entry name" value="Galactose-binding domain-like"/>
    <property type="match status" value="1"/>
</dbReference>
<feature type="compositionally biased region" description="Basic and acidic residues" evidence="16">
    <location>
        <begin position="1333"/>
        <end position="1344"/>
    </location>
</feature>
<dbReference type="Gene3D" id="1.10.510.10">
    <property type="entry name" value="Transferase(Phosphotransferase) domain 1"/>
    <property type="match status" value="1"/>
</dbReference>
<dbReference type="InterPro" id="IPR000719">
    <property type="entry name" value="Prot_kinase_dom"/>
</dbReference>
<comment type="catalytic activity">
    <reaction evidence="12">
        <text>L-threonyl-[protein] + ATP = O-phospho-L-threonyl-[protein] + ADP + H(+)</text>
        <dbReference type="Rhea" id="RHEA:46608"/>
        <dbReference type="Rhea" id="RHEA-COMP:11060"/>
        <dbReference type="Rhea" id="RHEA-COMP:11605"/>
        <dbReference type="ChEBI" id="CHEBI:15378"/>
        <dbReference type="ChEBI" id="CHEBI:30013"/>
        <dbReference type="ChEBI" id="CHEBI:30616"/>
        <dbReference type="ChEBI" id="CHEBI:61977"/>
        <dbReference type="ChEBI" id="CHEBI:456216"/>
        <dbReference type="EC" id="2.7.11.1"/>
    </reaction>
</comment>
<evidence type="ECO:0000256" key="3">
    <source>
        <dbReference type="ARBA" id="ARBA00022527"/>
    </source>
</evidence>
<keyword evidence="3" id="KW-0723">Serine/threonine-protein kinase</keyword>
<dbReference type="OrthoDB" id="266334at2759"/>
<feature type="region of interest" description="Disordered" evidence="16">
    <location>
        <begin position="690"/>
        <end position="715"/>
    </location>
</feature>
<feature type="region of interest" description="Disordered" evidence="16">
    <location>
        <begin position="86"/>
        <end position="123"/>
    </location>
</feature>
<dbReference type="Pfam" id="PF07738">
    <property type="entry name" value="Sad1_UNC"/>
    <property type="match status" value="1"/>
</dbReference>
<feature type="compositionally biased region" description="Low complexity" evidence="16">
    <location>
        <begin position="538"/>
        <end position="558"/>
    </location>
</feature>
<feature type="compositionally biased region" description="Basic and acidic residues" evidence="16">
    <location>
        <begin position="1420"/>
        <end position="1440"/>
    </location>
</feature>
<keyword evidence="11" id="KW-0675">Receptor</keyword>
<dbReference type="GO" id="GO:0034975">
    <property type="term" value="P:protein folding in endoplasmic reticulum"/>
    <property type="evidence" value="ECO:0007669"/>
    <property type="project" value="TreeGrafter"/>
</dbReference>
<gene>
    <name evidence="19" type="ORF">yc1106_03015</name>
</gene>
<dbReference type="FunFam" id="1.10.510.10:FF:000183">
    <property type="entry name" value="Serine/threonine-protein kinase hal4"/>
    <property type="match status" value="1"/>
</dbReference>
<dbReference type="InterPro" id="IPR011009">
    <property type="entry name" value="Kinase-like_dom_sf"/>
</dbReference>
<keyword evidence="4" id="KW-0808">Transferase</keyword>
<evidence type="ECO:0000256" key="4">
    <source>
        <dbReference type="ARBA" id="ARBA00022679"/>
    </source>
</evidence>
<dbReference type="InterPro" id="IPR008271">
    <property type="entry name" value="Ser/Thr_kinase_AS"/>
</dbReference>
<dbReference type="FunFam" id="2.60.120.260:FF:000082">
    <property type="entry name" value="Sad1/UNC domain protein"/>
    <property type="match status" value="1"/>
</dbReference>
<keyword evidence="6 15" id="KW-0547">Nucleotide-binding</keyword>
<dbReference type="VEuPathDB" id="FungiDB:yc1106_03015"/>
<evidence type="ECO:0000256" key="11">
    <source>
        <dbReference type="ARBA" id="ARBA00023170"/>
    </source>
</evidence>
<name>A0A9Q9DRU5_CURCL</name>
<dbReference type="PROSITE" id="PS51469">
    <property type="entry name" value="SUN"/>
    <property type="match status" value="1"/>
</dbReference>
<evidence type="ECO:0000256" key="16">
    <source>
        <dbReference type="SAM" id="MobiDB-lite"/>
    </source>
</evidence>
<dbReference type="Gene3D" id="2.60.120.260">
    <property type="entry name" value="Galactose-binding domain-like"/>
    <property type="match status" value="1"/>
</dbReference>
<accession>A0A9Q9DRU5</accession>
<feature type="region of interest" description="Disordered" evidence="16">
    <location>
        <begin position="1026"/>
        <end position="1146"/>
    </location>
</feature>
<evidence type="ECO:0000256" key="15">
    <source>
        <dbReference type="PROSITE-ProRule" id="PRU10141"/>
    </source>
</evidence>
<feature type="compositionally biased region" description="Basic and acidic residues" evidence="16">
    <location>
        <begin position="1376"/>
        <end position="1389"/>
    </location>
</feature>
<feature type="compositionally biased region" description="Basic residues" evidence="16">
    <location>
        <begin position="1450"/>
        <end position="1469"/>
    </location>
</feature>
<evidence type="ECO:0000256" key="6">
    <source>
        <dbReference type="ARBA" id="ARBA00022741"/>
    </source>
</evidence>
<feature type="compositionally biased region" description="Polar residues" evidence="16">
    <location>
        <begin position="523"/>
        <end position="532"/>
    </location>
</feature>
<dbReference type="GO" id="GO:0005524">
    <property type="term" value="F:ATP binding"/>
    <property type="evidence" value="ECO:0007669"/>
    <property type="project" value="UniProtKB-UniRule"/>
</dbReference>
<dbReference type="Proteomes" id="UP001056012">
    <property type="component" value="Chromosome 2"/>
</dbReference>
<feature type="compositionally biased region" description="Polar residues" evidence="16">
    <location>
        <begin position="1046"/>
        <end position="1056"/>
    </location>
</feature>
<dbReference type="CDD" id="cd13994">
    <property type="entry name" value="STKc_HAL4_like"/>
    <property type="match status" value="1"/>
</dbReference>
<evidence type="ECO:0000256" key="8">
    <source>
        <dbReference type="ARBA" id="ARBA00022840"/>
    </source>
</evidence>
<dbReference type="InterPro" id="IPR045120">
    <property type="entry name" value="Suco/Slp1-like"/>
</dbReference>
<keyword evidence="8 15" id="KW-0067">ATP-binding</keyword>
<dbReference type="EC" id="2.7.11.1" evidence="2"/>
<feature type="compositionally biased region" description="Polar residues" evidence="16">
    <location>
        <begin position="1117"/>
        <end position="1146"/>
    </location>
</feature>
<comment type="catalytic activity">
    <reaction evidence="13">
        <text>L-seryl-[protein] + ATP = O-phospho-L-seryl-[protein] + ADP + H(+)</text>
        <dbReference type="Rhea" id="RHEA:17989"/>
        <dbReference type="Rhea" id="RHEA-COMP:9863"/>
        <dbReference type="Rhea" id="RHEA-COMP:11604"/>
        <dbReference type="ChEBI" id="CHEBI:15378"/>
        <dbReference type="ChEBI" id="CHEBI:29999"/>
        <dbReference type="ChEBI" id="CHEBI:30616"/>
        <dbReference type="ChEBI" id="CHEBI:83421"/>
        <dbReference type="ChEBI" id="CHEBI:456216"/>
        <dbReference type="EC" id="2.7.11.1"/>
    </reaction>
</comment>
<evidence type="ECO:0000256" key="10">
    <source>
        <dbReference type="ARBA" id="ARBA00023136"/>
    </source>
</evidence>
<evidence type="ECO:0000256" key="13">
    <source>
        <dbReference type="ARBA" id="ARBA00048679"/>
    </source>
</evidence>
<feature type="compositionally biased region" description="Polar residues" evidence="16">
    <location>
        <begin position="89"/>
        <end position="119"/>
    </location>
</feature>
<feature type="compositionally biased region" description="Polar residues" evidence="16">
    <location>
        <begin position="1298"/>
        <end position="1309"/>
    </location>
</feature>
<feature type="region of interest" description="Disordered" evidence="16">
    <location>
        <begin position="619"/>
        <end position="662"/>
    </location>
</feature>
<proteinExistence type="predicted"/>
<comment type="subcellular location">
    <subcellularLocation>
        <location evidence="1">Endomembrane system</location>
    </subcellularLocation>
</comment>
<feature type="region of interest" description="Disordered" evidence="16">
    <location>
        <begin position="933"/>
        <end position="976"/>
    </location>
</feature>
<evidence type="ECO:0000259" key="17">
    <source>
        <dbReference type="PROSITE" id="PS50011"/>
    </source>
</evidence>
<feature type="compositionally biased region" description="Polar residues" evidence="16">
    <location>
        <begin position="1026"/>
        <end position="1036"/>
    </location>
</feature>
<evidence type="ECO:0000256" key="12">
    <source>
        <dbReference type="ARBA" id="ARBA00047899"/>
    </source>
</evidence>
<evidence type="ECO:0000256" key="14">
    <source>
        <dbReference type="ARBA" id="ARBA00078109"/>
    </source>
</evidence>
<reference evidence="19" key="1">
    <citation type="submission" date="2021-12" db="EMBL/GenBank/DDBJ databases">
        <title>Curvularia clavata genome.</title>
        <authorList>
            <person name="Cao Y."/>
        </authorList>
    </citation>
    <scope>NUCLEOTIDE SEQUENCE</scope>
    <source>
        <strain evidence="19">Yc1106</strain>
    </source>
</reference>
<feature type="compositionally biased region" description="Polar residues" evidence="16">
    <location>
        <begin position="1002"/>
        <end position="1013"/>
    </location>
</feature>
<dbReference type="SUPFAM" id="SSF56112">
    <property type="entry name" value="Protein kinase-like (PK-like)"/>
    <property type="match status" value="1"/>
</dbReference>
<feature type="region of interest" description="Disordered" evidence="16">
    <location>
        <begin position="523"/>
        <end position="568"/>
    </location>
</feature>
<feature type="compositionally biased region" description="Low complexity" evidence="16">
    <location>
        <begin position="1"/>
        <end position="45"/>
    </location>
</feature>
<dbReference type="PANTHER" id="PTHR12953:SF0">
    <property type="entry name" value="SUN DOMAIN-CONTAINING OSSIFICATION FACTOR"/>
    <property type="match status" value="1"/>
</dbReference>
<feature type="binding site" evidence="15">
    <location>
        <position position="245"/>
    </location>
    <ligand>
        <name>ATP</name>
        <dbReference type="ChEBI" id="CHEBI:30616"/>
    </ligand>
</feature>
<dbReference type="InterPro" id="IPR008979">
    <property type="entry name" value="Galactose-bd-like_sf"/>
</dbReference>
<dbReference type="SMART" id="SM00220">
    <property type="entry name" value="S_TKc"/>
    <property type="match status" value="1"/>
</dbReference>
<evidence type="ECO:0000256" key="1">
    <source>
        <dbReference type="ARBA" id="ARBA00004308"/>
    </source>
</evidence>
<evidence type="ECO:0000256" key="9">
    <source>
        <dbReference type="ARBA" id="ARBA00022989"/>
    </source>
</evidence>
<dbReference type="PANTHER" id="PTHR12953">
    <property type="entry name" value="MEMBRANE PROTEIN CH1 RELATED"/>
    <property type="match status" value="1"/>
</dbReference>
<dbReference type="PROSITE" id="PS50011">
    <property type="entry name" value="PROTEIN_KINASE_DOM"/>
    <property type="match status" value="1"/>
</dbReference>
<keyword evidence="9" id="KW-1133">Transmembrane helix</keyword>
<dbReference type="GO" id="GO:0016020">
    <property type="term" value="C:membrane"/>
    <property type="evidence" value="ECO:0007669"/>
    <property type="project" value="InterPro"/>
</dbReference>
<dbReference type="GO" id="GO:0012505">
    <property type="term" value="C:endomembrane system"/>
    <property type="evidence" value="ECO:0007669"/>
    <property type="project" value="UniProtKB-SubCell"/>
</dbReference>
<feature type="compositionally biased region" description="Polar residues" evidence="16">
    <location>
        <begin position="1075"/>
        <end position="1095"/>
    </location>
</feature>
<feature type="compositionally biased region" description="Polar residues" evidence="16">
    <location>
        <begin position="635"/>
        <end position="654"/>
    </location>
</feature>
<protein>
    <recommendedName>
        <fullName evidence="2">non-specific serine/threonine protein kinase</fullName>
        <ecNumber evidence="2">2.7.11.1</ecNumber>
    </recommendedName>
    <alternativeName>
        <fullName evidence="14">Halotolerance protein 4</fullName>
    </alternativeName>
</protein>
<keyword evidence="10" id="KW-0472">Membrane</keyword>
<feature type="region of interest" description="Disordered" evidence="16">
    <location>
        <begin position="994"/>
        <end position="1013"/>
    </location>
</feature>
<evidence type="ECO:0000256" key="2">
    <source>
        <dbReference type="ARBA" id="ARBA00012513"/>
    </source>
</evidence>
<sequence>MAAPTTSNPPSTAPKPMASPSVTASTASSVHSQPDALSQAASPVAPVSPLPVPVNHSGASSVQAAAEALLKPKKPTMTSRISSMMGIKSSANADKNGEVKTTNGSTANGRPQPVRQGSVNKKDGAAAPYKRFWLNEDGTHEHHLKVAKRQEKLSDMFQNLMLGKKKGEVPEDQPLSLMSNWVDVMRNEKEKLAEQKNAVNALPQTLVQKYGKCQEVVGRGAFGIVRVAHKQDPKDSRREQLYAVKEFKQRPGESAKRYQKRLTSEFCISSSMQHPNVITTLDLLQDEKGTYCEVMEYCSGGDLYTLVLAAGQLEVVEADCFFKQLMRGVEYMHEMGVAHRDLKPENLLLTAHGSIKITDFGNGECFRMAWEKEAHMTAGLCGSAPYIAPEEYVDKEFDPRAVDVWACGIIYMAMRTGRHLWRVAQKGEDEFFDRYLEDRKEEEGYRPIEVLRRPEWYIHVLPTPDWPPGTTPGLILPPGTVTCFRKRCTQAMLTTGAPLRNWTFLLLLCSSSTLVSADTAANETVTTKSSATGAYPGATTHHTSHATSVPLSSPSPLSTRRYSDSESTSPYRTINYITHTLPQQCAKTSWSAPGETAAVNGTAVEAGALAGLQTAIPGIWEGPDSIAKDERRNANSEASSQPDATGSAPSATPSGTGGAQPELELEVDSPFDNANFLSFEEWKKKNLAKVGQSPENVGQGRPAASNQAPRRRPVNVNALDSLGDEGEISIDFSGFGRPEDGGVANSVQQVKQNTEATKAANGQGKVAPGSFALSKDAGKTCKERFNYASFDCAATVLKTNKQAKSSSAILVENKDSYMLNICSADNKFLIVELCDDILVDTVVLANYEFFSSMFRHFRVSVSDRYPVKMEKWRTLGTFEARNSRDIQPFLITEPQIWARYLRIEFLTQFGNEYYCPLSLLRVHGTTMLEQFRQEEEEARGIDDEEDLEAEGVDVKKPAADSGPLPPEEIPIEALKDDGVKSAVSQTIYTNYESISEPHVETRTTGSSDINDSSTVTNEQLMGHATGISQTQRAPEQSPTSSPTSTVNSKNLNTAATGESKAPTAPSTADKAEVSPPTQSSVTGSPVANISPPSDNAASSSTESTASASPSSSSKTSGNGTVISSQQQSPGRGSATQPNAPTPSTQESFFKSIHKRLQYLEANSTLSLQYIEEQSRALRDAFIKTEKRQLAKTEKFLDHLNSTVMIELKSFRNMYDQLWQSTVIELESMKERQKSEMGEISTRLSLLADELVWQKRMAVVQSTLLLLCLGLVLFVRSGTLGSSADVPIVHQLGSKYTSFFETSPSRSPPNASGIARRRSTLRNMWRSDTSAGLSDHHSDGRHAMSDAETDGLRSPTQDECPDTPIVRRESSSSLHLLDSRDTTPVRHHQENLSPGQTPDDQAVRIQVLATQSGPATPNGTRDSRPSWEEVDRAIDLLKAEEQNQSPPSPNSRHKDRGGKKKKRSPLRRAHSNFESLGDEGAEGK</sequence>
<feature type="domain" description="SUN" evidence="18">
    <location>
        <begin position="746"/>
        <end position="927"/>
    </location>
</feature>
<keyword evidence="20" id="KW-1185">Reference proteome</keyword>
<organism evidence="19 20">
    <name type="scientific">Curvularia clavata</name>
    <dbReference type="NCBI Taxonomy" id="95742"/>
    <lineage>
        <taxon>Eukaryota</taxon>
        <taxon>Fungi</taxon>
        <taxon>Dikarya</taxon>
        <taxon>Ascomycota</taxon>
        <taxon>Pezizomycotina</taxon>
        <taxon>Dothideomycetes</taxon>
        <taxon>Pleosporomycetidae</taxon>
        <taxon>Pleosporales</taxon>
        <taxon>Pleosporineae</taxon>
        <taxon>Pleosporaceae</taxon>
        <taxon>Curvularia</taxon>
    </lineage>
</organism>
<feature type="domain" description="Protein kinase" evidence="17">
    <location>
        <begin position="211"/>
        <end position="514"/>
    </location>
</feature>
<evidence type="ECO:0000256" key="5">
    <source>
        <dbReference type="ARBA" id="ARBA00022692"/>
    </source>
</evidence>
<dbReference type="InterPro" id="IPR012919">
    <property type="entry name" value="SUN_dom"/>
</dbReference>
<dbReference type="Pfam" id="PF00069">
    <property type="entry name" value="Pkinase"/>
    <property type="match status" value="1"/>
</dbReference>
<feature type="region of interest" description="Disordered" evidence="16">
    <location>
        <begin position="1"/>
        <end position="61"/>
    </location>
</feature>
<dbReference type="EMBL" id="CP089275">
    <property type="protein sequence ID" value="USP75741.1"/>
    <property type="molecule type" value="Genomic_DNA"/>
</dbReference>
<evidence type="ECO:0000313" key="20">
    <source>
        <dbReference type="Proteomes" id="UP001056012"/>
    </source>
</evidence>
<keyword evidence="7 19" id="KW-0418">Kinase</keyword>
<dbReference type="InterPro" id="IPR017441">
    <property type="entry name" value="Protein_kinase_ATP_BS"/>
</dbReference>
<dbReference type="PROSITE" id="PS00107">
    <property type="entry name" value="PROTEIN_KINASE_ATP"/>
    <property type="match status" value="1"/>
</dbReference>
<evidence type="ECO:0000256" key="7">
    <source>
        <dbReference type="ARBA" id="ARBA00022777"/>
    </source>
</evidence>
<feature type="compositionally biased region" description="Low complexity" evidence="16">
    <location>
        <begin position="1096"/>
        <end position="1116"/>
    </location>
</feature>